<evidence type="ECO:0000313" key="3">
    <source>
        <dbReference type="EMBL" id="EUT76638.1"/>
    </source>
</evidence>
<proteinExistence type="predicted"/>
<reference evidence="3" key="1">
    <citation type="submission" date="2013-02" db="EMBL/GenBank/DDBJ databases">
        <title>The Genome Sequence of Plasmodium falciparum Santa Lucia.</title>
        <authorList>
            <consortium name="The Broad Institute Genome Sequencing Platform"/>
            <consortium name="The Broad Institute Genome Sequencing Center for Infectious Disease"/>
            <person name="Neafsey D."/>
            <person name="Cheeseman I."/>
            <person name="Volkman S."/>
            <person name="Adams J."/>
            <person name="Walker B."/>
            <person name="Young S.K."/>
            <person name="Zeng Q."/>
            <person name="Gargeya S."/>
            <person name="Fitzgerald M."/>
            <person name="Haas B."/>
            <person name="Abouelleil A."/>
            <person name="Alvarado L."/>
            <person name="Arachchi H.M."/>
            <person name="Berlin A.M."/>
            <person name="Chapman S.B."/>
            <person name="Dewar J."/>
            <person name="Goldberg J."/>
            <person name="Griggs A."/>
            <person name="Gujja S."/>
            <person name="Hansen M."/>
            <person name="Howarth C."/>
            <person name="Imamovic A."/>
            <person name="Larimer J."/>
            <person name="McCowan C."/>
            <person name="Murphy C."/>
            <person name="Neiman D."/>
            <person name="Pearson M."/>
            <person name="Priest M."/>
            <person name="Roberts A."/>
            <person name="Saif S."/>
            <person name="Shea T."/>
            <person name="Sisk P."/>
            <person name="Sykes S."/>
            <person name="Wortman J."/>
            <person name="Nusbaum C."/>
            <person name="Birren B."/>
        </authorList>
    </citation>
    <scope>NUCLEOTIDE SEQUENCE [LARGE SCALE GENOMIC DNA]</scope>
    <source>
        <strain evidence="3">Santa Lucia</strain>
    </source>
</reference>
<dbReference type="InterPro" id="IPR004258">
    <property type="entry name" value="DBL"/>
</dbReference>
<organism evidence="3">
    <name type="scientific">Plasmodium falciparum Santa Lucia</name>
    <dbReference type="NCBI Taxonomy" id="478859"/>
    <lineage>
        <taxon>Eukaryota</taxon>
        <taxon>Sar</taxon>
        <taxon>Alveolata</taxon>
        <taxon>Apicomplexa</taxon>
        <taxon>Aconoidasida</taxon>
        <taxon>Haemosporida</taxon>
        <taxon>Plasmodiidae</taxon>
        <taxon>Plasmodium</taxon>
        <taxon>Plasmodium (Laverania)</taxon>
    </lineage>
</organism>
<dbReference type="InterPro" id="IPR008602">
    <property type="entry name" value="Duffy-antigen-binding"/>
</dbReference>
<dbReference type="SUPFAM" id="SSF140924">
    <property type="entry name" value="Duffy binding domain-like"/>
    <property type="match status" value="3"/>
</dbReference>
<feature type="domain" description="Duffy-antigen binding" evidence="2">
    <location>
        <begin position="864"/>
        <end position="1023"/>
    </location>
</feature>
<gene>
    <name evidence="3" type="ORF">PFAG_05971</name>
</gene>
<dbReference type="Pfam" id="PF03011">
    <property type="entry name" value="PFEMP"/>
    <property type="match status" value="1"/>
</dbReference>
<feature type="non-terminal residue" evidence="3">
    <location>
        <position position="1"/>
    </location>
</feature>
<protein>
    <submittedName>
        <fullName evidence="3">Uncharacterized protein</fullName>
    </submittedName>
</protein>
<evidence type="ECO:0000259" key="2">
    <source>
        <dbReference type="Pfam" id="PF05424"/>
    </source>
</evidence>
<dbReference type="AlphaFoldDB" id="W7FW13"/>
<dbReference type="InterPro" id="IPR042202">
    <property type="entry name" value="Duffy-ag-bd_sf"/>
</dbReference>
<dbReference type="Gene3D" id="1.20.58.830">
    <property type="match status" value="3"/>
</dbReference>
<dbReference type="GO" id="GO:0016020">
    <property type="term" value="C:membrane"/>
    <property type="evidence" value="ECO:0007669"/>
    <property type="project" value="InterPro"/>
</dbReference>
<feature type="domain" description="Duffy-binding-like" evidence="1">
    <location>
        <begin position="187"/>
        <end position="334"/>
    </location>
</feature>
<dbReference type="GO" id="GO:0046789">
    <property type="term" value="F:host cell surface receptor binding"/>
    <property type="evidence" value="ECO:0007669"/>
    <property type="project" value="InterPro"/>
</dbReference>
<feature type="domain" description="Duffy-antigen binding" evidence="2">
    <location>
        <begin position="462"/>
        <end position="636"/>
    </location>
</feature>
<name>W7FW13_PLAFA</name>
<accession>W7FW13</accession>
<sequence length="1114" mass="128013">FYQQLQSSYKDVEDFLQKLNDESICKKPPTVGNQKADHVDFTKNEIDKTFSRTEYCRACPWCGVQKKSNGGNGWEPKSDTTCAKRNKKEYYPEKTTTIEILTGDKTKGDMVKKYNKFCNGNGGNGAPGTANGGAPGEKGDQMEKWQCYYDENRNKHASDSSGDSNICVLQKDKQNTEEENDRSYNSFFWKWVTEMLIDSIDWRKELKRCTNNQLTKCNNNKCNNDCKCYEKWVKQKEKEWKQIVDYFKTQPGFEIFSNNYNYALKALLNVEDILTNIKDGYKEVKGAEHIYQMLQKEKSQEAAVAGTGQKNTIDLLIEHELDEADLCLDTHLEDEDCSDDEEDHEEEVYVNNPCATPSGSRHRALANEAAHQMHEAAKTQLAIRAGRRTLKANASQGHYNGKGNVENLNGHICNIDKNHSNATGSSNDPCHGKDGGQVRVRMKIGTPWTNIVENPTLYKDDFLPPRRQHMCTSNLEHLNRNSKGLTGANASDSLLGDVLLSAKSEAKFIIDKYKGGNSPAAFQDDATICRAVRYSFADLGDIIRGRDMWDLDSGSKKMEGHLKKIFENIKNNHPAIKGNPKYKGDESKKPAYKLLRSDWWEANRHQVWKAMKCALKGEKINCGATPYDDYIPQRLRWMTEWSEWFCKMQKKEYEDLARDCGECKKNADLCIKDTRNCQKCDKQCKTYGDKIKQWEQQWDRMQVPYLILYKQAQNTAASDLPSLYGDLKNQYVIDFFKELQKTIKNSASKRSKRSTDAITTDPTTPYSSAAGYIHQEMGPNVGCNTQTRFCGESHKDYAFRHQPHDHDTACKCKENKPQPKSDVCTIVKNLLQGNDGKTQIAACYGKSHKEWFCNNGDVESIHIGACMPPRRKSLCIYNLTQPNETNTKENLRDAFIKCAAIETHFLWHKYKENDDKIEDLLKEGTIPEEFKRIMFYTFGDYRDLCLDTDISSKANKSTGVGKVKINIDAFFQKHGAKNVQERKMFWELNGPKIWEAMLCALSYDTKERNFKKEVHTKLNKNPEYTYSTVKFSDNKTTLDEFAKRPQFLRWFTEWSDEFCTERKKKEKKVSEDCKTDYDGCEKNKSGSCANACKAYNQYITNKKEEYDSQKGKFD</sequence>
<feature type="non-terminal residue" evidence="3">
    <location>
        <position position="1114"/>
    </location>
</feature>
<dbReference type="EMBL" id="KI928800">
    <property type="protein sequence ID" value="EUT76638.1"/>
    <property type="molecule type" value="Genomic_DNA"/>
</dbReference>
<dbReference type="Proteomes" id="UP000030666">
    <property type="component" value="Unassembled WGS sequence"/>
</dbReference>
<dbReference type="Pfam" id="PF05424">
    <property type="entry name" value="Duffy_binding"/>
    <property type="match status" value="2"/>
</dbReference>
<dbReference type="Gene3D" id="1.20.1310.20">
    <property type="entry name" value="Duffy-antigen binding domain"/>
    <property type="match status" value="2"/>
</dbReference>
<evidence type="ECO:0000259" key="1">
    <source>
        <dbReference type="Pfam" id="PF03011"/>
    </source>
</evidence>